<dbReference type="EMBL" id="LN609407">
    <property type="protein sequence ID" value="CEF61388.1"/>
    <property type="molecule type" value="Genomic_DNA"/>
</dbReference>
<dbReference type="CTD" id="36373756"/>
<accession>A0A090MSU7</accession>
<reference evidence="3" key="2">
    <citation type="submission" date="2014-09" db="EMBL/GenBank/DDBJ databases">
        <authorList>
            <person name="Martin A.A."/>
        </authorList>
    </citation>
    <scope>NUCLEOTIDE SEQUENCE</scope>
    <source>
        <strain evidence="3">ED321</strain>
    </source>
</reference>
<sequence>MLLNKYNTYQLLFSIAEDISLDAGIDEVNEKDALIKEKDILSAEESSLSHISSSDDYPFLSPECNNMQNLK</sequence>
<organism evidence="2">
    <name type="scientific">Strongyloides ratti</name>
    <name type="common">Parasitic roundworm</name>
    <dbReference type="NCBI Taxonomy" id="34506"/>
    <lineage>
        <taxon>Eukaryota</taxon>
        <taxon>Metazoa</taxon>
        <taxon>Ecdysozoa</taxon>
        <taxon>Nematoda</taxon>
        <taxon>Chromadorea</taxon>
        <taxon>Rhabditida</taxon>
        <taxon>Tylenchina</taxon>
        <taxon>Panagrolaimomorpha</taxon>
        <taxon>Strongyloidoidea</taxon>
        <taxon>Strongyloididae</taxon>
        <taxon>Strongyloides</taxon>
    </lineage>
</organism>
<dbReference type="RefSeq" id="XP_024500597.1">
    <property type="nucleotide sequence ID" value="XM_024646413.1"/>
</dbReference>
<feature type="region of interest" description="Disordered" evidence="1">
    <location>
        <begin position="47"/>
        <end position="71"/>
    </location>
</feature>
<dbReference type="GeneID" id="36373756"/>
<evidence type="ECO:0000313" key="2">
    <source>
        <dbReference type="EMBL" id="CEF61388.1"/>
    </source>
</evidence>
<dbReference type="WBParaSite" id="SRAE_0000051300.1">
    <property type="protein sequence ID" value="SRAE_0000051300.1"/>
    <property type="gene ID" value="WBGene00256258"/>
</dbReference>
<protein>
    <submittedName>
        <fullName evidence="2 4">Uncharacterized protein</fullName>
    </submittedName>
</protein>
<dbReference type="WormBase" id="SRAE_0000051300">
    <property type="protein sequence ID" value="SRP07495"/>
    <property type="gene ID" value="WBGene00256258"/>
</dbReference>
<evidence type="ECO:0000313" key="4">
    <source>
        <dbReference type="WBParaSite" id="SRAE_0000051300.1"/>
    </source>
</evidence>
<evidence type="ECO:0000256" key="1">
    <source>
        <dbReference type="SAM" id="MobiDB-lite"/>
    </source>
</evidence>
<evidence type="ECO:0000313" key="5">
    <source>
        <dbReference type="WormBase" id="SRAE_0000051300"/>
    </source>
</evidence>
<keyword evidence="3" id="KW-1185">Reference proteome</keyword>
<reference evidence="2" key="1">
    <citation type="submission" date="2014-09" db="EMBL/GenBank/DDBJ databases">
        <authorList>
            <person name="Aslett A.Martin."/>
        </authorList>
    </citation>
    <scope>NUCLEOTIDE SEQUENCE</scope>
    <source>
        <strain evidence="2">ED321 Heterogonic</strain>
    </source>
</reference>
<proteinExistence type="predicted"/>
<evidence type="ECO:0000313" key="3">
    <source>
        <dbReference type="Proteomes" id="UP000035682"/>
    </source>
</evidence>
<reference evidence="4" key="3">
    <citation type="submission" date="2020-12" db="UniProtKB">
        <authorList>
            <consortium name="WormBaseParasite"/>
        </authorList>
    </citation>
    <scope>IDENTIFICATION</scope>
</reference>
<name>A0A090MSU7_STRRB</name>
<dbReference type="AlphaFoldDB" id="A0A090MSU7"/>
<dbReference type="Proteomes" id="UP000035682">
    <property type="component" value="Unplaced"/>
</dbReference>
<gene>
    <name evidence="2 4 5" type="ORF">SRAE_0000051300</name>
</gene>